<accession>A0A7R9CWX6</accession>
<gene>
    <name evidence="1" type="ORF">TPSB3V08_LOCUS4282</name>
</gene>
<evidence type="ECO:0000313" key="1">
    <source>
        <dbReference type="EMBL" id="CAD7403981.1"/>
    </source>
</evidence>
<dbReference type="AlphaFoldDB" id="A0A7R9CWX6"/>
<sequence length="219" mass="24210">MFAIPNTNRQCHELQNLVCVCIEVNMNLDPVVVNDVTLDRDDLPVIVRLVYCESSVVDHAATEVEDMKLNVSLEHFASTSLGPLGYSHVYSYVDRDKKGIGKVELEEVNPHSRGGRVENHLGKTTPVHPTEIRTSISPSSVVELNTTSALANYATEGSTRLTSVRASERLRGQTDTLISTERYNDHILVNCALPHPILNINTLIFTPTPSLLTNFSAFL</sequence>
<protein>
    <submittedName>
        <fullName evidence="1">Uncharacterized protein</fullName>
    </submittedName>
</protein>
<dbReference type="EMBL" id="OD002027">
    <property type="protein sequence ID" value="CAD7403981.1"/>
    <property type="molecule type" value="Genomic_DNA"/>
</dbReference>
<organism evidence="1">
    <name type="scientific">Timema poppense</name>
    <name type="common">Walking stick</name>
    <dbReference type="NCBI Taxonomy" id="170557"/>
    <lineage>
        <taxon>Eukaryota</taxon>
        <taxon>Metazoa</taxon>
        <taxon>Ecdysozoa</taxon>
        <taxon>Arthropoda</taxon>
        <taxon>Hexapoda</taxon>
        <taxon>Insecta</taxon>
        <taxon>Pterygota</taxon>
        <taxon>Neoptera</taxon>
        <taxon>Polyneoptera</taxon>
        <taxon>Phasmatodea</taxon>
        <taxon>Timematodea</taxon>
        <taxon>Timematoidea</taxon>
        <taxon>Timematidae</taxon>
        <taxon>Timema</taxon>
    </lineage>
</organism>
<reference evidence="1" key="1">
    <citation type="submission" date="2020-11" db="EMBL/GenBank/DDBJ databases">
        <authorList>
            <person name="Tran Van P."/>
        </authorList>
    </citation>
    <scope>NUCLEOTIDE SEQUENCE</scope>
</reference>
<name>A0A7R9CWX6_TIMPO</name>
<proteinExistence type="predicted"/>